<gene>
    <name evidence="1" type="ORF">JI435_435600</name>
</gene>
<reference evidence="2" key="1">
    <citation type="journal article" date="2021" name="BMC Genomics">
        <title>Chromosome-level genome assembly and manually-curated proteome of model necrotroph Parastagonospora nodorum Sn15 reveals a genome-wide trove of candidate effector homologs, and redundancy of virulence-related functions within an accessory chromosome.</title>
        <authorList>
            <person name="Bertazzoni S."/>
            <person name="Jones D.A.B."/>
            <person name="Phan H.T."/>
            <person name="Tan K.-C."/>
            <person name="Hane J.K."/>
        </authorList>
    </citation>
    <scope>NUCLEOTIDE SEQUENCE [LARGE SCALE GENOMIC DNA]</scope>
    <source>
        <strain evidence="2">SN15 / ATCC MYA-4574 / FGSC 10173)</strain>
    </source>
</reference>
<name>A0A7U2F446_PHANO</name>
<dbReference type="Proteomes" id="UP000663193">
    <property type="component" value="Chromosome 8"/>
</dbReference>
<dbReference type="EMBL" id="CP069030">
    <property type="protein sequence ID" value="QRC98335.1"/>
    <property type="molecule type" value="Genomic_DNA"/>
</dbReference>
<keyword evidence="2" id="KW-1185">Reference proteome</keyword>
<proteinExistence type="predicted"/>
<protein>
    <submittedName>
        <fullName evidence="1">Uncharacterized protein</fullName>
    </submittedName>
</protein>
<dbReference type="AlphaFoldDB" id="A0A7U2F446"/>
<evidence type="ECO:0000313" key="1">
    <source>
        <dbReference type="EMBL" id="QRC98335.1"/>
    </source>
</evidence>
<evidence type="ECO:0000313" key="2">
    <source>
        <dbReference type="Proteomes" id="UP000663193"/>
    </source>
</evidence>
<organism evidence="1 2">
    <name type="scientific">Phaeosphaeria nodorum (strain SN15 / ATCC MYA-4574 / FGSC 10173)</name>
    <name type="common">Glume blotch fungus</name>
    <name type="synonym">Parastagonospora nodorum</name>
    <dbReference type="NCBI Taxonomy" id="321614"/>
    <lineage>
        <taxon>Eukaryota</taxon>
        <taxon>Fungi</taxon>
        <taxon>Dikarya</taxon>
        <taxon>Ascomycota</taxon>
        <taxon>Pezizomycotina</taxon>
        <taxon>Dothideomycetes</taxon>
        <taxon>Pleosporomycetidae</taxon>
        <taxon>Pleosporales</taxon>
        <taxon>Pleosporineae</taxon>
        <taxon>Phaeosphaeriaceae</taxon>
        <taxon>Parastagonospora</taxon>
    </lineage>
</organism>
<dbReference type="VEuPathDB" id="FungiDB:JI435_435600"/>
<sequence length="105" mass="12097">MRIEPLRQQNDVATRAIDFTDSAVLGEHHRVHFEADLHHSRMVPFFRGLNSHRVQTFCLPSTDSPLLELDLTLTLLDQAIRRNLYSGGLEYVLNTCLMTDPTLHR</sequence>
<accession>A0A7U2F446</accession>